<dbReference type="PANTHER" id="PTHR14453">
    <property type="entry name" value="PARP/ZINC FINGER CCCH TYPE DOMAIN CONTAINING PROTEIN"/>
    <property type="match status" value="1"/>
</dbReference>
<accession>A0A7S2HCE2</accession>
<proteinExistence type="predicted"/>
<dbReference type="EMBL" id="HBGW01002327">
    <property type="protein sequence ID" value="CAD9486746.1"/>
    <property type="molecule type" value="Transcribed_RNA"/>
</dbReference>
<dbReference type="GO" id="GO:0003714">
    <property type="term" value="F:transcription corepressor activity"/>
    <property type="evidence" value="ECO:0007669"/>
    <property type="project" value="TreeGrafter"/>
</dbReference>
<sequence length="420" mass="47044">MELNPAQFQVVKDAGFQIHAVTTLPNPENPQFPVQTFLPTIVKAIKEFDPHVVVCASKGGAYMTALWQTGQWLGPCVIINRHPTLVGLPKGVTVILCAGSNDEYYQYKREDIEALVRSGTPNRSLLYYTGNSGLLGRGYTREGDRHNMASLITYDCLPRLLDAAMCGGDPELHLMQSWNRFITPERIEAENWLGFKPHDLRRLWQSQDQKGMDENVLFSVDTSTEEYRMVETCFRAQPTVPRAYHDMNPGMWTHLDILKIERVENGMQEDGNAEPYFRSLARGIENQGLEFRPGLHTKWAFHGSSAVEEIVTNPISGFQPLMSGIRAAALWGPGTYFARDAKYVYDGGFCKLLPDGSKQMLLCLLMTGIPCLGSPTHPGVLPIRHGRHRYNSSIDCLSNPEIYVTQNPGAAYPAYVITFA</sequence>
<dbReference type="SUPFAM" id="SSF56399">
    <property type="entry name" value="ADP-ribosylation"/>
    <property type="match status" value="1"/>
</dbReference>
<organism evidence="6">
    <name type="scientific">Zooxanthella nutricula</name>
    <dbReference type="NCBI Taxonomy" id="1333877"/>
    <lineage>
        <taxon>Eukaryota</taxon>
        <taxon>Sar</taxon>
        <taxon>Alveolata</taxon>
        <taxon>Dinophyceae</taxon>
        <taxon>Peridiniales</taxon>
        <taxon>Peridiniales incertae sedis</taxon>
        <taxon>Zooxanthella</taxon>
    </lineage>
</organism>
<name>A0A7S2HCE2_9DINO</name>
<evidence type="ECO:0008006" key="7">
    <source>
        <dbReference type="Google" id="ProtNLM"/>
    </source>
</evidence>
<gene>
    <name evidence="6" type="ORF">BRAN1462_LOCUS1532</name>
</gene>
<dbReference type="PANTHER" id="PTHR14453:SF67">
    <property type="entry name" value="POLY [ADP-RIBOSE] POLYMERASE"/>
    <property type="match status" value="1"/>
</dbReference>
<dbReference type="Gene3D" id="3.90.228.10">
    <property type="match status" value="1"/>
</dbReference>
<dbReference type="InterPro" id="IPR052056">
    <property type="entry name" value="Mono-ARTD/PARP"/>
</dbReference>
<comment type="subcellular location">
    <subcellularLocation>
        <location evidence="1">Nucleus</location>
    </subcellularLocation>
</comment>
<evidence type="ECO:0000256" key="3">
    <source>
        <dbReference type="ARBA" id="ARBA00022679"/>
    </source>
</evidence>
<evidence type="ECO:0000313" key="6">
    <source>
        <dbReference type="EMBL" id="CAD9486746.1"/>
    </source>
</evidence>
<reference evidence="6" key="1">
    <citation type="submission" date="2021-01" db="EMBL/GenBank/DDBJ databases">
        <authorList>
            <person name="Corre E."/>
            <person name="Pelletier E."/>
            <person name="Niang G."/>
            <person name="Scheremetjew M."/>
            <person name="Finn R."/>
            <person name="Kale V."/>
            <person name="Holt S."/>
            <person name="Cochrane G."/>
            <person name="Meng A."/>
            <person name="Brown T."/>
            <person name="Cohen L."/>
        </authorList>
    </citation>
    <scope>NUCLEOTIDE SEQUENCE</scope>
    <source>
        <strain evidence="6">RCC3387</strain>
    </source>
</reference>
<evidence type="ECO:0000256" key="4">
    <source>
        <dbReference type="ARBA" id="ARBA00023027"/>
    </source>
</evidence>
<keyword evidence="4" id="KW-0520">NAD</keyword>
<dbReference type="GO" id="GO:0016757">
    <property type="term" value="F:glycosyltransferase activity"/>
    <property type="evidence" value="ECO:0007669"/>
    <property type="project" value="UniProtKB-KW"/>
</dbReference>
<evidence type="ECO:0000256" key="2">
    <source>
        <dbReference type="ARBA" id="ARBA00022676"/>
    </source>
</evidence>
<dbReference type="GO" id="GO:0010629">
    <property type="term" value="P:negative regulation of gene expression"/>
    <property type="evidence" value="ECO:0007669"/>
    <property type="project" value="TreeGrafter"/>
</dbReference>
<keyword evidence="3" id="KW-0808">Transferase</keyword>
<dbReference type="GO" id="GO:0005737">
    <property type="term" value="C:cytoplasm"/>
    <property type="evidence" value="ECO:0007669"/>
    <property type="project" value="TreeGrafter"/>
</dbReference>
<protein>
    <recommendedName>
        <fullName evidence="7">Poly [ADP-ribose] polymerase</fullName>
    </recommendedName>
</protein>
<evidence type="ECO:0000256" key="1">
    <source>
        <dbReference type="ARBA" id="ARBA00004123"/>
    </source>
</evidence>
<keyword evidence="2" id="KW-0328">Glycosyltransferase</keyword>
<evidence type="ECO:0000256" key="5">
    <source>
        <dbReference type="ARBA" id="ARBA00023242"/>
    </source>
</evidence>
<keyword evidence="5" id="KW-0539">Nucleus</keyword>
<dbReference type="GO" id="GO:0005634">
    <property type="term" value="C:nucleus"/>
    <property type="evidence" value="ECO:0007669"/>
    <property type="project" value="UniProtKB-SubCell"/>
</dbReference>
<dbReference type="AlphaFoldDB" id="A0A7S2HCE2"/>